<comment type="similarity">
    <text evidence="2">Belongs to the transposase 11 family.</text>
</comment>
<evidence type="ECO:0000313" key="9">
    <source>
        <dbReference type="Proteomes" id="UP000015442"/>
    </source>
</evidence>
<comment type="caution">
    <text evidence="8">The sequence shown here is derived from an EMBL/GenBank/DDBJ whole genome shotgun (WGS) entry which is preliminary data.</text>
</comment>
<dbReference type="GO" id="GO:0004803">
    <property type="term" value="F:transposase activity"/>
    <property type="evidence" value="ECO:0007669"/>
    <property type="project" value="InterPro"/>
</dbReference>
<evidence type="ECO:0000256" key="4">
    <source>
        <dbReference type="ARBA" id="ARBA00023125"/>
    </source>
</evidence>
<dbReference type="InterPro" id="IPR047959">
    <property type="entry name" value="Transpos_IS5"/>
</dbReference>
<protein>
    <submittedName>
        <fullName evidence="8">Transposase, IS4 family</fullName>
    </submittedName>
</protein>
<evidence type="ECO:0000259" key="6">
    <source>
        <dbReference type="Pfam" id="PF01609"/>
    </source>
</evidence>
<dbReference type="InterPro" id="IPR008490">
    <property type="entry name" value="Transposase_InsH_N"/>
</dbReference>
<accession>T0FKX6</accession>
<dbReference type="PANTHER" id="PTHR35604">
    <property type="entry name" value="TRANSPOSASE INSH FOR INSERTION SEQUENCE ELEMENT IS5A-RELATED"/>
    <property type="match status" value="1"/>
</dbReference>
<dbReference type="Proteomes" id="UP000015442">
    <property type="component" value="Unassembled WGS sequence"/>
</dbReference>
<feature type="domain" description="Transposase InsH N-terminal" evidence="7">
    <location>
        <begin position="1"/>
        <end position="52"/>
    </location>
</feature>
<sequence>MFKIVILQKLYNLSDHQTEYQINDCYSFQRFLGVGQNEKLPDEKTIWVFRERLIREGLDRILFSKLSYWIQKSGFELREGAIVDAAIINVPIQRNTQEENETIKQDQIPDSWKEDNHKLCQKDTDARWTMKYGKSYFGYKNYIMIDLTHKIIRDYTTTNGIVHDSQGCIQLMEFMRRGEPIFGDSAYPIPTVLLEGKQKGLLTLFCEKEKRNQPLSNDSKILNKHLSKVRSRVEHVFADIKSFGGKSIRCRTKVFRGSQKLLCFCRDFLGF</sequence>
<gene>
    <name evidence="8" type="ORF">LEP1GSC059_4146</name>
</gene>
<feature type="domain" description="Transposase IS4-like" evidence="6">
    <location>
        <begin position="118"/>
        <end position="254"/>
    </location>
</feature>
<keyword evidence="3" id="KW-0815">Transposition</keyword>
<dbReference type="GO" id="GO:0006313">
    <property type="term" value="P:DNA transposition"/>
    <property type="evidence" value="ECO:0007669"/>
    <property type="project" value="InterPro"/>
</dbReference>
<reference evidence="8 9" key="1">
    <citation type="submission" date="2013-05" db="EMBL/GenBank/DDBJ databases">
        <authorList>
            <person name="Harkins D.M."/>
            <person name="Durkin A.S."/>
            <person name="Brinkac L.M."/>
            <person name="Haft D.H."/>
            <person name="Selengut J.D."/>
            <person name="Sanka R."/>
            <person name="DePew J."/>
            <person name="Purushe J."/>
            <person name="Hartskeerl R.A."/>
            <person name="Ahmed A."/>
            <person name="van der Linden H."/>
            <person name="Goris M.G.A."/>
            <person name="Vinetz J.M."/>
            <person name="Sutton G.G."/>
            <person name="Nierman W.C."/>
            <person name="Fouts D.E."/>
        </authorList>
    </citation>
    <scope>NUCLEOTIDE SEQUENCE [LARGE SCALE GENOMIC DNA]</scope>
    <source>
        <strain evidence="8 9">CZ214</strain>
    </source>
</reference>
<proteinExistence type="inferred from homology"/>
<dbReference type="NCBIfam" id="NF033581">
    <property type="entry name" value="transpos_IS5_4"/>
    <property type="match status" value="1"/>
</dbReference>
<dbReference type="GO" id="GO:0003677">
    <property type="term" value="F:DNA binding"/>
    <property type="evidence" value="ECO:0007669"/>
    <property type="project" value="UniProtKB-KW"/>
</dbReference>
<dbReference type="Pfam" id="PF05598">
    <property type="entry name" value="DUF772"/>
    <property type="match status" value="1"/>
</dbReference>
<evidence type="ECO:0000313" key="8">
    <source>
        <dbReference type="EMBL" id="EQA70200.1"/>
    </source>
</evidence>
<evidence type="ECO:0000256" key="1">
    <source>
        <dbReference type="ARBA" id="ARBA00003544"/>
    </source>
</evidence>
<dbReference type="Pfam" id="PF01609">
    <property type="entry name" value="DDE_Tnp_1"/>
    <property type="match status" value="1"/>
</dbReference>
<dbReference type="PANTHER" id="PTHR35604:SF2">
    <property type="entry name" value="TRANSPOSASE INSH FOR INSERTION SEQUENCE ELEMENT IS5A-RELATED"/>
    <property type="match status" value="1"/>
</dbReference>
<evidence type="ECO:0000256" key="3">
    <source>
        <dbReference type="ARBA" id="ARBA00022578"/>
    </source>
</evidence>
<keyword evidence="5" id="KW-0233">DNA recombination</keyword>
<dbReference type="InterPro" id="IPR002559">
    <property type="entry name" value="Transposase_11"/>
</dbReference>
<dbReference type="EMBL" id="AKWY02000033">
    <property type="protein sequence ID" value="EQA70200.1"/>
    <property type="molecule type" value="Genomic_DNA"/>
</dbReference>
<evidence type="ECO:0000256" key="5">
    <source>
        <dbReference type="ARBA" id="ARBA00023172"/>
    </source>
</evidence>
<keyword evidence="4" id="KW-0238">DNA-binding</keyword>
<evidence type="ECO:0000256" key="2">
    <source>
        <dbReference type="ARBA" id="ARBA00010075"/>
    </source>
</evidence>
<dbReference type="AlphaFoldDB" id="T0FKX6"/>
<name>T0FKX6_9LEPT</name>
<evidence type="ECO:0000259" key="7">
    <source>
        <dbReference type="Pfam" id="PF05598"/>
    </source>
</evidence>
<organism evidence="8 9">
    <name type="scientific">Leptospira noguchii serovar Panama str. CZ214</name>
    <dbReference type="NCBI Taxonomy" id="1001595"/>
    <lineage>
        <taxon>Bacteria</taxon>
        <taxon>Pseudomonadati</taxon>
        <taxon>Spirochaetota</taxon>
        <taxon>Spirochaetia</taxon>
        <taxon>Leptospirales</taxon>
        <taxon>Leptospiraceae</taxon>
        <taxon>Leptospira</taxon>
    </lineage>
</organism>
<comment type="function">
    <text evidence="1">Involved in the transposition of the insertion sequence IS5.</text>
</comment>